<feature type="signal peptide" evidence="4">
    <location>
        <begin position="1"/>
        <end position="20"/>
    </location>
</feature>
<reference evidence="6 7" key="1">
    <citation type="submission" date="2018-02" db="EMBL/GenBank/DDBJ databases">
        <title>Genome sequences of Apibacter spp., gut symbionts of Asian honey bees.</title>
        <authorList>
            <person name="Kwong W.K."/>
            <person name="Steele M.I."/>
            <person name="Moran N.A."/>
        </authorList>
    </citation>
    <scope>NUCLEOTIDE SEQUENCE [LARGE SCALE GENOMIC DNA]</scope>
    <source>
        <strain evidence="7">wkB301</strain>
    </source>
</reference>
<keyword evidence="2 4" id="KW-0732">Signal</keyword>
<protein>
    <recommendedName>
        <fullName evidence="5">Secretion system C-terminal sorting domain-containing protein</fullName>
    </recommendedName>
</protein>
<dbReference type="InterPro" id="IPR052574">
    <property type="entry name" value="CDIRP"/>
</dbReference>
<dbReference type="GO" id="GO:0035591">
    <property type="term" value="F:signaling adaptor activity"/>
    <property type="evidence" value="ECO:0007669"/>
    <property type="project" value="TreeGrafter"/>
</dbReference>
<evidence type="ECO:0000256" key="3">
    <source>
        <dbReference type="ARBA" id="ARBA00022737"/>
    </source>
</evidence>
<keyword evidence="3" id="KW-0677">Repeat</keyword>
<dbReference type="AlphaFoldDB" id="A0A2S8A4L1"/>
<feature type="domain" description="Secretion system C-terminal sorting" evidence="5">
    <location>
        <begin position="494"/>
        <end position="561"/>
    </location>
</feature>
<proteinExistence type="predicted"/>
<evidence type="ECO:0000259" key="5">
    <source>
        <dbReference type="Pfam" id="PF18962"/>
    </source>
</evidence>
<dbReference type="InterPro" id="IPR032675">
    <property type="entry name" value="LRR_dom_sf"/>
</dbReference>
<dbReference type="InterPro" id="IPR026444">
    <property type="entry name" value="Secre_tail"/>
</dbReference>
<sequence length="563" mass="63289">MRKILLFMSVLFIFNTYALASGSPSAKANYLQKNFVASTTSNYDAMDVFGILSFLMQYSNTIGKYNYEVADLTWKDIEEAISGNPDDLINKITTSDMETPPLTWKVSGNHKVLTRIQIYQNFYGTFNGSYFKNLELLEIIQTNISSIDVATNYNLSNLICYSNKITSLDLSHNSNLEFLDCNGNQLTSLDLSKNPKLKSLICYENKLSAINLSNNLNLKVLVCNTNLLNSLDLSYNNNLEYLDCEKNKLTSLNLPKDKNTNLNKILCDENQISSLDVTPYTNLELLACNNNQLTSLNLSNNPNLKELKCNNNQLTSLDLSHNPILEFLDCNNNQLTSLDLSNVRELLHLNCYDNLLKFSTLKGDFSNLKYGTLSKLGPQAIWKGGTKGFLDLIDLSSEYNIHETLTTYTWYDKTTNQKVAMFASNGAFYPGPGNKGKTLLCKMTNALYPNLDIEYEVTITNSMIQDFSAKNRDFKIPDNFTLTGPEVETSNLKVYPNPVIDVLKINTPSQIESVSIYDYSGNEVKKVSPVINKEVNLQGLSNGNYILTIKTSQGTITKKIIKK</sequence>
<evidence type="ECO:0000256" key="1">
    <source>
        <dbReference type="ARBA" id="ARBA00022614"/>
    </source>
</evidence>
<dbReference type="SUPFAM" id="SSF52058">
    <property type="entry name" value="L domain-like"/>
    <property type="match status" value="1"/>
</dbReference>
<gene>
    <name evidence="6" type="ORF">C4S77_12740</name>
</gene>
<evidence type="ECO:0000256" key="2">
    <source>
        <dbReference type="ARBA" id="ARBA00022729"/>
    </source>
</evidence>
<dbReference type="PANTHER" id="PTHR47566:SF1">
    <property type="entry name" value="PROTEIN NUD1"/>
    <property type="match status" value="1"/>
</dbReference>
<name>A0A2S8A4L1_9FLAO</name>
<dbReference type="NCBIfam" id="TIGR04183">
    <property type="entry name" value="Por_Secre_tail"/>
    <property type="match status" value="1"/>
</dbReference>
<evidence type="ECO:0000313" key="6">
    <source>
        <dbReference type="EMBL" id="PQL89501.1"/>
    </source>
</evidence>
<dbReference type="Gene3D" id="3.80.10.10">
    <property type="entry name" value="Ribonuclease Inhibitor"/>
    <property type="match status" value="2"/>
</dbReference>
<keyword evidence="7" id="KW-1185">Reference proteome</keyword>
<dbReference type="Proteomes" id="UP000238042">
    <property type="component" value="Unassembled WGS sequence"/>
</dbReference>
<dbReference type="EMBL" id="PSZM01000047">
    <property type="protein sequence ID" value="PQL89501.1"/>
    <property type="molecule type" value="Genomic_DNA"/>
</dbReference>
<organism evidence="6 7">
    <name type="scientific">Apibacter adventoris</name>
    <dbReference type="NCBI Taxonomy" id="1679466"/>
    <lineage>
        <taxon>Bacteria</taxon>
        <taxon>Pseudomonadati</taxon>
        <taxon>Bacteroidota</taxon>
        <taxon>Flavobacteriia</taxon>
        <taxon>Flavobacteriales</taxon>
        <taxon>Weeksellaceae</taxon>
        <taxon>Apibacter</taxon>
    </lineage>
</organism>
<dbReference type="Pfam" id="PF18962">
    <property type="entry name" value="Por_Secre_tail"/>
    <property type="match status" value="1"/>
</dbReference>
<comment type="caution">
    <text evidence="6">The sequence shown here is derived from an EMBL/GenBank/DDBJ whole genome shotgun (WGS) entry which is preliminary data.</text>
</comment>
<dbReference type="PANTHER" id="PTHR47566">
    <property type="match status" value="1"/>
</dbReference>
<accession>A0A2S8A4L1</accession>
<dbReference type="OrthoDB" id="3179827at2"/>
<evidence type="ECO:0000313" key="7">
    <source>
        <dbReference type="Proteomes" id="UP000238042"/>
    </source>
</evidence>
<feature type="chain" id="PRO_5015642630" description="Secretion system C-terminal sorting domain-containing protein" evidence="4">
    <location>
        <begin position="21"/>
        <end position="563"/>
    </location>
</feature>
<keyword evidence="1" id="KW-0433">Leucine-rich repeat</keyword>
<evidence type="ECO:0000256" key="4">
    <source>
        <dbReference type="SAM" id="SignalP"/>
    </source>
</evidence>